<sequence length="159" mass="17786">MELGSDTIRNVALDEIGAHAGLFSDTDPLWLLYYSSQFRPVTDPDRVDILSGLSASVKARLISEGSYDWYKDQIAMLAERLDGSRRTNQDRGSRILSYQRLLLEFRKIQGIWTSKRAAAEKMMRLSSAKSKVDSGNPAGVSLSISDAEVARRVLADRKF</sequence>
<protein>
    <submittedName>
        <fullName evidence="1">Uncharacterized protein</fullName>
    </submittedName>
</protein>
<accession>A0A9X3DD55</accession>
<gene>
    <name evidence="1" type="ORF">OQZ29_09555</name>
</gene>
<dbReference type="RefSeq" id="WP_157258839.1">
    <property type="nucleotide sequence ID" value="NZ_JAPJUH010000003.1"/>
</dbReference>
<evidence type="ECO:0000313" key="2">
    <source>
        <dbReference type="Proteomes" id="UP001142592"/>
    </source>
</evidence>
<organism evidence="1 2">
    <name type="scientific">Pedobacter agri</name>
    <dbReference type="NCBI Taxonomy" id="454586"/>
    <lineage>
        <taxon>Bacteria</taxon>
        <taxon>Pseudomonadati</taxon>
        <taxon>Bacteroidota</taxon>
        <taxon>Sphingobacteriia</taxon>
        <taxon>Sphingobacteriales</taxon>
        <taxon>Sphingobacteriaceae</taxon>
        <taxon>Pedobacter</taxon>
    </lineage>
</organism>
<dbReference type="EMBL" id="JAPJUH010000003">
    <property type="protein sequence ID" value="MCX3264991.1"/>
    <property type="molecule type" value="Genomic_DNA"/>
</dbReference>
<keyword evidence="2" id="KW-1185">Reference proteome</keyword>
<name>A0A9X3DD55_9SPHI</name>
<proteinExistence type="predicted"/>
<reference evidence="1" key="1">
    <citation type="submission" date="2022-11" db="EMBL/GenBank/DDBJ databases">
        <authorList>
            <person name="Graham C."/>
            <person name="Newman J.D."/>
        </authorList>
    </citation>
    <scope>NUCLEOTIDE SEQUENCE</scope>
    <source>
        <strain evidence="1">DSM 19486</strain>
    </source>
</reference>
<comment type="caution">
    <text evidence="1">The sequence shown here is derived from an EMBL/GenBank/DDBJ whole genome shotgun (WGS) entry which is preliminary data.</text>
</comment>
<dbReference type="Proteomes" id="UP001142592">
    <property type="component" value="Unassembled WGS sequence"/>
</dbReference>
<evidence type="ECO:0000313" key="1">
    <source>
        <dbReference type="EMBL" id="MCX3264991.1"/>
    </source>
</evidence>
<dbReference type="AlphaFoldDB" id="A0A9X3DD55"/>